<dbReference type="InterPro" id="IPR035971">
    <property type="entry name" value="CBD_sf"/>
</dbReference>
<dbReference type="VEuPathDB" id="FungiDB:BO71DRAFT_396427"/>
<evidence type="ECO:0000256" key="4">
    <source>
        <dbReference type="ARBA" id="ARBA00022723"/>
    </source>
</evidence>
<dbReference type="AlphaFoldDB" id="A0A319DI07"/>
<evidence type="ECO:0000313" key="19">
    <source>
        <dbReference type="Proteomes" id="UP000247810"/>
    </source>
</evidence>
<keyword evidence="10 15" id="KW-1015">Disulfide bond</keyword>
<evidence type="ECO:0000256" key="16">
    <source>
        <dbReference type="SAM" id="SignalP"/>
    </source>
</evidence>
<dbReference type="InterPro" id="IPR000254">
    <property type="entry name" value="CBD"/>
</dbReference>
<keyword evidence="8" id="KW-0186">Copper</keyword>
<evidence type="ECO:0000256" key="2">
    <source>
        <dbReference type="ARBA" id="ARBA00004613"/>
    </source>
</evidence>
<dbReference type="OrthoDB" id="4849160at2759"/>
<reference evidence="18 19" key="1">
    <citation type="submission" date="2018-02" db="EMBL/GenBank/DDBJ databases">
        <title>The genomes of Aspergillus section Nigri reveals drivers in fungal speciation.</title>
        <authorList>
            <consortium name="DOE Joint Genome Institute"/>
            <person name="Vesth T.C."/>
            <person name="Nybo J."/>
            <person name="Theobald S."/>
            <person name="Brandl J."/>
            <person name="Frisvad J.C."/>
            <person name="Nielsen K.F."/>
            <person name="Lyhne E.K."/>
            <person name="Kogle M.E."/>
            <person name="Kuo A."/>
            <person name="Riley R."/>
            <person name="Clum A."/>
            <person name="Nolan M."/>
            <person name="Lipzen A."/>
            <person name="Salamov A."/>
            <person name="Henrissat B."/>
            <person name="Wiebenga A."/>
            <person name="De vries R.P."/>
            <person name="Grigoriev I.V."/>
            <person name="Mortensen U.H."/>
            <person name="Andersen M.R."/>
            <person name="Baker S.E."/>
        </authorList>
    </citation>
    <scope>NUCLEOTIDE SEQUENCE [LARGE SCALE GENOMIC DNA]</scope>
    <source>
        <strain evidence="18 19">CBS 707.79</strain>
    </source>
</reference>
<dbReference type="Proteomes" id="UP000247810">
    <property type="component" value="Unassembled WGS sequence"/>
</dbReference>
<dbReference type="GO" id="GO:0004497">
    <property type="term" value="F:monooxygenase activity"/>
    <property type="evidence" value="ECO:0007669"/>
    <property type="project" value="UniProtKB-KW"/>
</dbReference>
<dbReference type="GO" id="GO:0005576">
    <property type="term" value="C:extracellular region"/>
    <property type="evidence" value="ECO:0007669"/>
    <property type="project" value="UniProtKB-SubCell"/>
</dbReference>
<evidence type="ECO:0000256" key="5">
    <source>
        <dbReference type="ARBA" id="ARBA00022729"/>
    </source>
</evidence>
<protein>
    <recommendedName>
        <fullName evidence="15">AA9 family lytic polysaccharide monooxygenase</fullName>
        <ecNumber evidence="15">1.14.99.56</ecNumber>
    </recommendedName>
    <alternativeName>
        <fullName evidence="15">Endo-beta-1,4-glucanase</fullName>
    </alternativeName>
    <alternativeName>
        <fullName evidence="15">Glycosyl hydrolase 61 family protein</fullName>
    </alternativeName>
</protein>
<feature type="domain" description="CBM1" evidence="17">
    <location>
        <begin position="360"/>
        <end position="396"/>
    </location>
</feature>
<comment type="subcellular location">
    <subcellularLocation>
        <location evidence="2 15">Secreted</location>
    </subcellularLocation>
</comment>
<evidence type="ECO:0000256" key="7">
    <source>
        <dbReference type="ARBA" id="ARBA00023002"/>
    </source>
</evidence>
<keyword evidence="18" id="KW-0378">Hydrolase</keyword>
<comment type="similarity">
    <text evidence="13">Belongs to the polysaccharide monooxygenase AA9 family.</text>
</comment>
<evidence type="ECO:0000256" key="8">
    <source>
        <dbReference type="ARBA" id="ARBA00023008"/>
    </source>
</evidence>
<dbReference type="InterPro" id="IPR005103">
    <property type="entry name" value="AA9_LPMO"/>
</dbReference>
<feature type="signal peptide" evidence="16">
    <location>
        <begin position="1"/>
        <end position="21"/>
    </location>
</feature>
<evidence type="ECO:0000256" key="14">
    <source>
        <dbReference type="ARBA" id="ARBA00045077"/>
    </source>
</evidence>
<evidence type="ECO:0000313" key="18">
    <source>
        <dbReference type="EMBL" id="PYH97155.1"/>
    </source>
</evidence>
<dbReference type="SMART" id="SM00236">
    <property type="entry name" value="fCBD"/>
    <property type="match status" value="1"/>
</dbReference>
<keyword evidence="3 15" id="KW-0964">Secreted</keyword>
<dbReference type="GO" id="GO:0030245">
    <property type="term" value="P:cellulose catabolic process"/>
    <property type="evidence" value="ECO:0007669"/>
    <property type="project" value="UniProtKB-UniRule"/>
</dbReference>
<proteinExistence type="inferred from homology"/>
<evidence type="ECO:0000256" key="6">
    <source>
        <dbReference type="ARBA" id="ARBA00023001"/>
    </source>
</evidence>
<keyword evidence="11 15" id="KW-0119">Carbohydrate metabolism</keyword>
<dbReference type="GO" id="GO:0030248">
    <property type="term" value="F:cellulose binding"/>
    <property type="evidence" value="ECO:0007669"/>
    <property type="project" value="UniProtKB-UniRule"/>
</dbReference>
<comment type="domain">
    <text evidence="15">Has a modular structure: an endo-beta-1,4-glucanase catalytic module at the N-terminus, a linker rich in serines and threonines, and a C-terminal carbohydrate-binding module (CBM).</text>
</comment>
<dbReference type="SUPFAM" id="SSF57180">
    <property type="entry name" value="Cellulose-binding domain"/>
    <property type="match status" value="1"/>
</dbReference>
<organism evidence="18 19">
    <name type="scientific">Aspergillus ellipticus CBS 707.79</name>
    <dbReference type="NCBI Taxonomy" id="1448320"/>
    <lineage>
        <taxon>Eukaryota</taxon>
        <taxon>Fungi</taxon>
        <taxon>Dikarya</taxon>
        <taxon>Ascomycota</taxon>
        <taxon>Pezizomycotina</taxon>
        <taxon>Eurotiomycetes</taxon>
        <taxon>Eurotiomycetidae</taxon>
        <taxon>Eurotiales</taxon>
        <taxon>Aspergillaceae</taxon>
        <taxon>Aspergillus</taxon>
        <taxon>Aspergillus subgen. Circumdati</taxon>
    </lineage>
</organism>
<dbReference type="Pfam" id="PF03443">
    <property type="entry name" value="AA9"/>
    <property type="match status" value="1"/>
</dbReference>
<feature type="chain" id="PRO_5016293454" description="AA9 family lytic polysaccharide monooxygenase" evidence="16">
    <location>
        <begin position="22"/>
        <end position="399"/>
    </location>
</feature>
<evidence type="ECO:0000256" key="1">
    <source>
        <dbReference type="ARBA" id="ARBA00001973"/>
    </source>
</evidence>
<sequence>MRHAQSASLMAALLSATQVAAHGHVTNIVVDGVYYEGFDIDVFPYETDPPKVAAWTTPNTGNGFISPDEYRNPNIICHENATNAQAHVVVGAGEKVNVQWTAWPSSHHGPVLDYLARCDGSCETAEKTDLEFFKIDGVGLISDTEVPGTWGTDQLINNNNSWLVEIPPSIAPGNYVLRHELIALHGAEETDGAQNYPQCFNLQVTGTGTATPTGVKGTELYTSTEAGILVNIYSSLATYTVPGPSEYTGAVSITQSSSAVTSTGTAVAGSGSAVATASSSAASAAGASITTSVAANTEVAEASTPSSSSYSQIAVQVPSSWTTLSTMTLAAAAPTTVQPEAASTITPAPAASGAASGSSGTQSEYGQCGGINWTGATQCASGSSCHSYNPYYYQCIASA</sequence>
<keyword evidence="9" id="KW-0503">Monooxygenase</keyword>
<accession>A0A319DI07</accession>
<keyword evidence="7" id="KW-0560">Oxidoreductase</keyword>
<evidence type="ECO:0000256" key="9">
    <source>
        <dbReference type="ARBA" id="ARBA00023033"/>
    </source>
</evidence>
<dbReference type="InterPro" id="IPR049892">
    <property type="entry name" value="AA9"/>
</dbReference>
<dbReference type="EMBL" id="KZ825828">
    <property type="protein sequence ID" value="PYH97155.1"/>
    <property type="molecule type" value="Genomic_DNA"/>
</dbReference>
<evidence type="ECO:0000259" key="17">
    <source>
        <dbReference type="PROSITE" id="PS51164"/>
    </source>
</evidence>
<dbReference type="PROSITE" id="PS51164">
    <property type="entry name" value="CBM1_2"/>
    <property type="match status" value="1"/>
</dbReference>
<evidence type="ECO:0000256" key="12">
    <source>
        <dbReference type="ARBA" id="ARBA00023326"/>
    </source>
</evidence>
<dbReference type="PANTHER" id="PTHR33353">
    <property type="entry name" value="PUTATIVE (AFU_ORTHOLOGUE AFUA_1G12560)-RELATED"/>
    <property type="match status" value="1"/>
</dbReference>
<dbReference type="PANTHER" id="PTHR33353:SF36">
    <property type="entry name" value="ENDO-BETA-1,4-GLUCANASE D"/>
    <property type="match status" value="1"/>
</dbReference>
<evidence type="ECO:0000256" key="11">
    <source>
        <dbReference type="ARBA" id="ARBA00023277"/>
    </source>
</evidence>
<comment type="function">
    <text evidence="15">Lytic polysaccharide monooxygenase (LMPO) that depolymerizes crystalline and amorphous polysaccharides via the oxidation of scissile alpha- or beta-(1-4)-glycosidic bonds, yielding C1 and/or C4 oxidation products. Catalysis by LPMOs requires the reduction of the active-site copper from Cu(II) to Cu(I) by a reducing agent and H(2)O(2) or O(2) as a cosubstrate.</text>
</comment>
<evidence type="ECO:0000256" key="13">
    <source>
        <dbReference type="ARBA" id="ARBA00044502"/>
    </source>
</evidence>
<dbReference type="Pfam" id="PF00734">
    <property type="entry name" value="CBM_1"/>
    <property type="match status" value="1"/>
</dbReference>
<keyword evidence="19" id="KW-1185">Reference proteome</keyword>
<dbReference type="CDD" id="cd21175">
    <property type="entry name" value="LPMO_AA9"/>
    <property type="match status" value="1"/>
</dbReference>
<gene>
    <name evidence="18" type="ORF">BO71DRAFT_396427</name>
</gene>
<name>A0A319DI07_9EURO</name>
<keyword evidence="4" id="KW-0479">Metal-binding</keyword>
<comment type="catalytic activity">
    <reaction evidence="14 15">
        <text>[(1-&gt;4)-beta-D-glucosyl]n+m + reduced acceptor + O2 = 4-dehydro-beta-D-glucosyl-[(1-&gt;4)-beta-D-glucosyl]n-1 + [(1-&gt;4)-beta-D-glucosyl]m + acceptor + H2O.</text>
        <dbReference type="EC" id="1.14.99.56"/>
    </reaction>
</comment>
<dbReference type="STRING" id="1448320.A0A319DI07"/>
<evidence type="ECO:0000256" key="15">
    <source>
        <dbReference type="RuleBase" id="RU368122"/>
    </source>
</evidence>
<evidence type="ECO:0000256" key="3">
    <source>
        <dbReference type="ARBA" id="ARBA00022525"/>
    </source>
</evidence>
<dbReference type="PROSITE" id="PS00562">
    <property type="entry name" value="CBM1_1"/>
    <property type="match status" value="1"/>
</dbReference>
<dbReference type="EC" id="1.14.99.56" evidence="15"/>
<dbReference type="Gene3D" id="2.70.50.70">
    <property type="match status" value="1"/>
</dbReference>
<comment type="cofactor">
    <cofactor evidence="1">
        <name>Cu(2+)</name>
        <dbReference type="ChEBI" id="CHEBI:29036"/>
    </cofactor>
</comment>
<evidence type="ECO:0000256" key="10">
    <source>
        <dbReference type="ARBA" id="ARBA00023157"/>
    </source>
</evidence>
<dbReference type="GO" id="GO:0008810">
    <property type="term" value="F:cellulase activity"/>
    <property type="evidence" value="ECO:0007669"/>
    <property type="project" value="UniProtKB-UniRule"/>
</dbReference>
<keyword evidence="6 15" id="KW-0136">Cellulose degradation</keyword>
<dbReference type="GO" id="GO:0046872">
    <property type="term" value="F:metal ion binding"/>
    <property type="evidence" value="ECO:0007669"/>
    <property type="project" value="UniProtKB-KW"/>
</dbReference>
<keyword evidence="5 16" id="KW-0732">Signal</keyword>
<keyword evidence="12 15" id="KW-0624">Polysaccharide degradation</keyword>